<keyword evidence="1" id="KW-1133">Transmembrane helix</keyword>
<dbReference type="EMBL" id="JADIMP010000003">
    <property type="protein sequence ID" value="MBO8440841.1"/>
    <property type="molecule type" value="Genomic_DNA"/>
</dbReference>
<keyword evidence="1" id="KW-0812">Transmembrane</keyword>
<dbReference type="AlphaFoldDB" id="A0A9D9E475"/>
<feature type="transmembrane region" description="Helical" evidence="1">
    <location>
        <begin position="12"/>
        <end position="44"/>
    </location>
</feature>
<name>A0A9D9E475_9LACO</name>
<keyword evidence="1" id="KW-0472">Membrane</keyword>
<reference evidence="2" key="2">
    <citation type="journal article" date="2021" name="PeerJ">
        <title>Extensive microbial diversity within the chicken gut microbiome revealed by metagenomics and culture.</title>
        <authorList>
            <person name="Gilroy R."/>
            <person name="Ravi A."/>
            <person name="Getino M."/>
            <person name="Pursley I."/>
            <person name="Horton D.L."/>
            <person name="Alikhan N.F."/>
            <person name="Baker D."/>
            <person name="Gharbi K."/>
            <person name="Hall N."/>
            <person name="Watson M."/>
            <person name="Adriaenssens E.M."/>
            <person name="Foster-Nyarko E."/>
            <person name="Jarju S."/>
            <person name="Secka A."/>
            <person name="Antonio M."/>
            <person name="Oren A."/>
            <person name="Chaudhuri R.R."/>
            <person name="La Ragione R."/>
            <person name="Hildebrand F."/>
            <person name="Pallen M.J."/>
        </authorList>
    </citation>
    <scope>NUCLEOTIDE SEQUENCE</scope>
    <source>
        <strain evidence="2">C6-149</strain>
    </source>
</reference>
<protein>
    <submittedName>
        <fullName evidence="2">Uncharacterized protein</fullName>
    </submittedName>
</protein>
<accession>A0A9D9E475</accession>
<dbReference type="Proteomes" id="UP000823614">
    <property type="component" value="Unassembled WGS sequence"/>
</dbReference>
<proteinExistence type="predicted"/>
<evidence type="ECO:0000313" key="2">
    <source>
        <dbReference type="EMBL" id="MBO8440841.1"/>
    </source>
</evidence>
<comment type="caution">
    <text evidence="2">The sequence shown here is derived from an EMBL/GenBank/DDBJ whole genome shotgun (WGS) entry which is preliminary data.</text>
</comment>
<reference evidence="2" key="1">
    <citation type="submission" date="2020-10" db="EMBL/GenBank/DDBJ databases">
        <authorList>
            <person name="Gilroy R."/>
        </authorList>
    </citation>
    <scope>NUCLEOTIDE SEQUENCE</scope>
    <source>
        <strain evidence="2">C6-149</strain>
    </source>
</reference>
<organism evidence="2 3">
    <name type="scientific">Candidatus Gallilactobacillus intestinavium</name>
    <dbReference type="NCBI Taxonomy" id="2840838"/>
    <lineage>
        <taxon>Bacteria</taxon>
        <taxon>Bacillati</taxon>
        <taxon>Bacillota</taxon>
        <taxon>Bacilli</taxon>
        <taxon>Lactobacillales</taxon>
        <taxon>Lactobacillaceae</taxon>
        <taxon>Lactobacillaceae incertae sedis</taxon>
        <taxon>Candidatus Gallilactobacillus</taxon>
    </lineage>
</organism>
<evidence type="ECO:0000256" key="1">
    <source>
        <dbReference type="SAM" id="Phobius"/>
    </source>
</evidence>
<sequence length="63" mass="7230">MSKKATNTICKVETAICLIAIVSGVISTKLAIGCWITFLIVLLVHMILDKNYLKEWCDWMWKK</sequence>
<evidence type="ECO:0000313" key="3">
    <source>
        <dbReference type="Proteomes" id="UP000823614"/>
    </source>
</evidence>
<gene>
    <name evidence="2" type="ORF">IAA89_00085</name>
</gene>